<dbReference type="PANTHER" id="PTHR48407:SF1">
    <property type="entry name" value="CRANIOFACIAL DEVELOPMENT PROTEIN 1"/>
    <property type="match status" value="1"/>
</dbReference>
<sequence>MQPVLSPNEDDYVSLEDSDFDPDRIPKEDSDKSSNEGSESEDYIKDASVSQRISLSQKMNEKFEIKNSRNKTVNVRSGKTRNEKKKELSNDVDIDRDIRGEGLSVKTRSKLAQEKSRKKDLNAVQAPATIDVDAVWEAMKMGKPLPYLKESPVLNSELSQSYQPDESIDRNEKIRLPSKILDDAHDSTITINRVYKFAGKTHSEQKVVASNSAEAKLYLQTNPDNSDAAPSLKPKRHPKLARRSIFEPVNEAIPQRSDLCLGIRKKTLTSVDPSSPEKKLNTVEKSALDWASFVDKEGIAHQLDAAGKSKDAFKARQEFLARVEQKKEYESRRARGLPV</sequence>
<reference evidence="5 6" key="1">
    <citation type="journal article" date="2018" name="BMC Genomics">
        <title>Comparative genome analyses reveal sequence features reflecting distinct modes of host-adaptation between dicot and monocot powdery mildew.</title>
        <authorList>
            <person name="Wu Y."/>
            <person name="Ma X."/>
            <person name="Pan Z."/>
            <person name="Kale S.D."/>
            <person name="Song Y."/>
            <person name="King H."/>
            <person name="Zhang Q."/>
            <person name="Presley C."/>
            <person name="Deng X."/>
            <person name="Wei C.I."/>
            <person name="Xiao S."/>
        </authorList>
    </citation>
    <scope>NUCLEOTIDE SEQUENCE [LARGE SCALE GENOMIC DNA]</scope>
    <source>
        <strain evidence="5">UCSC1</strain>
    </source>
</reference>
<evidence type="ECO:0000256" key="2">
    <source>
        <dbReference type="ARBA" id="ARBA00019138"/>
    </source>
</evidence>
<dbReference type="InterPro" id="IPR011421">
    <property type="entry name" value="BCNT-C"/>
</dbReference>
<feature type="compositionally biased region" description="Acidic residues" evidence="3">
    <location>
        <begin position="8"/>
        <end position="20"/>
    </location>
</feature>
<dbReference type="OrthoDB" id="445677at2759"/>
<evidence type="ECO:0000313" key="5">
    <source>
        <dbReference type="EMBL" id="RKF74680.1"/>
    </source>
</evidence>
<proteinExistence type="inferred from homology"/>
<organism evidence="5 6">
    <name type="scientific">Golovinomyces cichoracearum</name>
    <dbReference type="NCBI Taxonomy" id="62708"/>
    <lineage>
        <taxon>Eukaryota</taxon>
        <taxon>Fungi</taxon>
        <taxon>Dikarya</taxon>
        <taxon>Ascomycota</taxon>
        <taxon>Pezizomycotina</taxon>
        <taxon>Leotiomycetes</taxon>
        <taxon>Erysiphales</taxon>
        <taxon>Erysiphaceae</taxon>
        <taxon>Golovinomyces</taxon>
    </lineage>
</organism>
<evidence type="ECO:0000313" key="6">
    <source>
        <dbReference type="Proteomes" id="UP000285405"/>
    </source>
</evidence>
<protein>
    <recommendedName>
        <fullName evidence="2">SWR1-complex protein 5</fullName>
    </recommendedName>
</protein>
<gene>
    <name evidence="5" type="ORF">GcC1_083021</name>
</gene>
<evidence type="ECO:0000256" key="1">
    <source>
        <dbReference type="ARBA" id="ARBA00010465"/>
    </source>
</evidence>
<dbReference type="Pfam" id="PF07572">
    <property type="entry name" value="BCNT"/>
    <property type="match status" value="1"/>
</dbReference>
<name>A0A420IJE8_9PEZI</name>
<comment type="similarity">
    <text evidence="1">Belongs to the SWC5 family.</text>
</comment>
<feature type="region of interest" description="Disordered" evidence="3">
    <location>
        <begin position="1"/>
        <end position="88"/>
    </location>
</feature>
<feature type="compositionally biased region" description="Basic and acidic residues" evidence="3">
    <location>
        <begin position="21"/>
        <end position="34"/>
    </location>
</feature>
<accession>A0A420IJE8</accession>
<dbReference type="PROSITE" id="PS51279">
    <property type="entry name" value="BCNT_C"/>
    <property type="match status" value="1"/>
</dbReference>
<feature type="domain" description="BCNT-C" evidence="4">
    <location>
        <begin position="262"/>
        <end position="339"/>
    </location>
</feature>
<evidence type="ECO:0000259" key="4">
    <source>
        <dbReference type="PROSITE" id="PS51279"/>
    </source>
</evidence>
<evidence type="ECO:0000256" key="3">
    <source>
        <dbReference type="SAM" id="MobiDB-lite"/>
    </source>
</evidence>
<feature type="compositionally biased region" description="Polar residues" evidence="3">
    <location>
        <begin position="48"/>
        <end position="58"/>
    </location>
</feature>
<dbReference type="PANTHER" id="PTHR48407">
    <property type="entry name" value="CRANIOFACIAL DEVELOPMENT PROTEIN 1"/>
    <property type="match status" value="1"/>
</dbReference>
<dbReference type="EMBL" id="MCBR01008349">
    <property type="protein sequence ID" value="RKF74680.1"/>
    <property type="molecule type" value="Genomic_DNA"/>
</dbReference>
<comment type="caution">
    <text evidence="5">The sequence shown here is derived from an EMBL/GenBank/DDBJ whole genome shotgun (WGS) entry which is preliminary data.</text>
</comment>
<dbReference type="InterPro" id="IPR027124">
    <property type="entry name" value="Swc5/CFDP1/2"/>
</dbReference>
<dbReference type="Proteomes" id="UP000285405">
    <property type="component" value="Unassembled WGS sequence"/>
</dbReference>
<dbReference type="GO" id="GO:0000812">
    <property type="term" value="C:Swr1 complex"/>
    <property type="evidence" value="ECO:0007669"/>
    <property type="project" value="TreeGrafter"/>
</dbReference>
<dbReference type="AlphaFoldDB" id="A0A420IJE8"/>